<dbReference type="SUPFAM" id="SSF47188">
    <property type="entry name" value="Hemerythrin-like"/>
    <property type="match status" value="2"/>
</dbReference>
<evidence type="ECO:0000256" key="1">
    <source>
        <dbReference type="ARBA" id="ARBA00010587"/>
    </source>
</evidence>
<feature type="compositionally biased region" description="Low complexity" evidence="4">
    <location>
        <begin position="226"/>
        <end position="239"/>
    </location>
</feature>
<dbReference type="PANTHER" id="PTHR37164">
    <property type="entry name" value="BACTERIOHEMERYTHRIN"/>
    <property type="match status" value="1"/>
</dbReference>
<dbReference type="InterPro" id="IPR050669">
    <property type="entry name" value="Hemerythrin"/>
</dbReference>
<organism evidence="6 7">
    <name type="scientific">Selenomonas sputigena</name>
    <dbReference type="NCBI Taxonomy" id="69823"/>
    <lineage>
        <taxon>Bacteria</taxon>
        <taxon>Bacillati</taxon>
        <taxon>Bacillota</taxon>
        <taxon>Negativicutes</taxon>
        <taxon>Selenomonadales</taxon>
        <taxon>Selenomonadaceae</taxon>
        <taxon>Selenomonas</taxon>
    </lineage>
</organism>
<evidence type="ECO:0000259" key="5">
    <source>
        <dbReference type="Pfam" id="PF01814"/>
    </source>
</evidence>
<evidence type="ECO:0000256" key="2">
    <source>
        <dbReference type="ARBA" id="ARBA00022723"/>
    </source>
</evidence>
<feature type="domain" description="Hemerythrin-like" evidence="5">
    <location>
        <begin position="10"/>
        <end position="127"/>
    </location>
</feature>
<sequence length="412" mass="46192">MYRFLENFETGIPFIDNGHRRLLADMEEARQALDENHEDDFHRMSAQLLDTMQEHIAKQHIYEEEIMGMSHDPELAEQKEAHAHFRTVIDQHRTSLNWQNDYEELTALMNFLNEWFLQHILSSDMLIASAQKKAKAAAMEAKAKAAKAAKAAERETPHASDSAATAVAPTANTADAEESRAEAPEETPAPKRKPAPARRKAAAAGESGADGTAPTPKAEKQKKTAAKAAPKAKAAAAKKPATETSESTPPKNVPQPGKPAKAAVIKKKSAPADPFAFTDEFRTQIPLVDKEHETLFDLVRQTYELVHDEFRIDKFDDIVAIIGELRDYTIKHFADEERYMKSINYDGLAEQVKAHTAFVEQLNNIDLDDIDAHQEEALDKLIKFLLNWLVQHILKIDKKMPYIEEAALNLTE</sequence>
<feature type="domain" description="Hemerythrin-like" evidence="5">
    <location>
        <begin position="285"/>
        <end position="400"/>
    </location>
</feature>
<evidence type="ECO:0000256" key="3">
    <source>
        <dbReference type="ARBA" id="ARBA00023004"/>
    </source>
</evidence>
<dbReference type="Gene3D" id="1.20.120.50">
    <property type="entry name" value="Hemerythrin-like"/>
    <property type="match status" value="2"/>
</dbReference>
<feature type="compositionally biased region" description="Basic residues" evidence="4">
    <location>
        <begin position="190"/>
        <end position="201"/>
    </location>
</feature>
<evidence type="ECO:0000313" key="6">
    <source>
        <dbReference type="EMBL" id="MEX5284939.1"/>
    </source>
</evidence>
<comment type="similarity">
    <text evidence="1">Belongs to the hemerythrin family.</text>
</comment>
<dbReference type="InterPro" id="IPR012827">
    <property type="entry name" value="Hemerythrin_metal-bd"/>
</dbReference>
<name>A0ABV3X437_9FIRM</name>
<feature type="compositionally biased region" description="Low complexity" evidence="4">
    <location>
        <begin position="202"/>
        <end position="216"/>
    </location>
</feature>
<protein>
    <submittedName>
        <fullName evidence="6">Hemerythrin family protein</fullName>
    </submittedName>
</protein>
<gene>
    <name evidence="6" type="ORF">QCO44_04670</name>
</gene>
<proteinExistence type="inferred from homology"/>
<dbReference type="InterPro" id="IPR012312">
    <property type="entry name" value="Hemerythrin-like"/>
</dbReference>
<keyword evidence="2" id="KW-0479">Metal-binding</keyword>
<dbReference type="InterPro" id="IPR035938">
    <property type="entry name" value="Hemerythrin-like_sf"/>
</dbReference>
<dbReference type="RefSeq" id="WP_368846653.1">
    <property type="nucleotide sequence ID" value="NZ_CP194411.1"/>
</dbReference>
<keyword evidence="3" id="KW-0408">Iron</keyword>
<reference evidence="6 7" key="1">
    <citation type="submission" date="2023-04" db="EMBL/GenBank/DDBJ databases">
        <title>Genome Sequence of Selenomonas sputigena ATCC 33150.</title>
        <authorList>
            <person name="Miller D.P."/>
            <person name="Anvari S."/>
            <person name="Polson S.W."/>
            <person name="Macdonald M."/>
            <person name="Mcdowell J.V."/>
        </authorList>
    </citation>
    <scope>NUCLEOTIDE SEQUENCE [LARGE SCALE GENOMIC DNA]</scope>
    <source>
        <strain evidence="6 7">ATCC 33150</strain>
    </source>
</reference>
<evidence type="ECO:0000256" key="4">
    <source>
        <dbReference type="SAM" id="MobiDB-lite"/>
    </source>
</evidence>
<dbReference type="PANTHER" id="PTHR37164:SF1">
    <property type="entry name" value="BACTERIOHEMERYTHRIN"/>
    <property type="match status" value="1"/>
</dbReference>
<dbReference type="EMBL" id="JARVLH010000002">
    <property type="protein sequence ID" value="MEX5284939.1"/>
    <property type="molecule type" value="Genomic_DNA"/>
</dbReference>
<feature type="compositionally biased region" description="Low complexity" evidence="4">
    <location>
        <begin position="159"/>
        <end position="174"/>
    </location>
</feature>
<keyword evidence="7" id="KW-1185">Reference proteome</keyword>
<feature type="region of interest" description="Disordered" evidence="4">
    <location>
        <begin position="148"/>
        <end position="262"/>
    </location>
</feature>
<dbReference type="Proteomes" id="UP001559623">
    <property type="component" value="Unassembled WGS sequence"/>
</dbReference>
<evidence type="ECO:0000313" key="7">
    <source>
        <dbReference type="Proteomes" id="UP001559623"/>
    </source>
</evidence>
<dbReference type="NCBIfam" id="TIGR02481">
    <property type="entry name" value="hemeryth_dom"/>
    <property type="match status" value="2"/>
</dbReference>
<accession>A0ABV3X437</accession>
<dbReference type="Pfam" id="PF01814">
    <property type="entry name" value="Hemerythrin"/>
    <property type="match status" value="2"/>
</dbReference>
<dbReference type="CDD" id="cd12107">
    <property type="entry name" value="Hemerythrin"/>
    <property type="match status" value="2"/>
</dbReference>
<comment type="caution">
    <text evidence="6">The sequence shown here is derived from an EMBL/GenBank/DDBJ whole genome shotgun (WGS) entry which is preliminary data.</text>
</comment>